<dbReference type="PATRIC" id="fig|465721.4.peg.2317"/>
<dbReference type="InterPro" id="IPR029063">
    <property type="entry name" value="SAM-dependent_MTases_sf"/>
</dbReference>
<keyword evidence="2" id="KW-0489">Methyltransferase</keyword>
<organism evidence="2 3">
    <name type="scientific">Steroidobacter denitrificans</name>
    <dbReference type="NCBI Taxonomy" id="465721"/>
    <lineage>
        <taxon>Bacteria</taxon>
        <taxon>Pseudomonadati</taxon>
        <taxon>Pseudomonadota</taxon>
        <taxon>Gammaproteobacteria</taxon>
        <taxon>Steroidobacterales</taxon>
        <taxon>Steroidobacteraceae</taxon>
        <taxon>Steroidobacter</taxon>
    </lineage>
</organism>
<dbReference type="Pfam" id="PF13847">
    <property type="entry name" value="Methyltransf_31"/>
    <property type="match status" value="1"/>
</dbReference>
<evidence type="ECO:0000313" key="2">
    <source>
        <dbReference type="EMBL" id="AMN47590.1"/>
    </source>
</evidence>
<name>A0A127FD35_STEDE</name>
<dbReference type="GO" id="GO:0008168">
    <property type="term" value="F:methyltransferase activity"/>
    <property type="evidence" value="ECO:0007669"/>
    <property type="project" value="UniProtKB-KW"/>
</dbReference>
<dbReference type="AlphaFoldDB" id="A0A127FD35"/>
<evidence type="ECO:0000313" key="3">
    <source>
        <dbReference type="Proteomes" id="UP000070250"/>
    </source>
</evidence>
<keyword evidence="2" id="KW-0808">Transferase</keyword>
<dbReference type="EMBL" id="CP011971">
    <property type="protein sequence ID" value="AMN47590.1"/>
    <property type="molecule type" value="Genomic_DNA"/>
</dbReference>
<dbReference type="STRING" id="465721.ACG33_10870"/>
<gene>
    <name evidence="2" type="ORF">ACG33_10870</name>
</gene>
<proteinExistence type="predicted"/>
<dbReference type="Gene3D" id="3.40.50.150">
    <property type="entry name" value="Vaccinia Virus protein VP39"/>
    <property type="match status" value="1"/>
</dbReference>
<dbReference type="InterPro" id="IPR050723">
    <property type="entry name" value="CFA/CMAS"/>
</dbReference>
<dbReference type="Proteomes" id="UP000070250">
    <property type="component" value="Chromosome"/>
</dbReference>
<dbReference type="RefSeq" id="WP_066921141.1">
    <property type="nucleotide sequence ID" value="NZ_CP011971.1"/>
</dbReference>
<dbReference type="PANTHER" id="PTHR43667:SF2">
    <property type="entry name" value="FATTY ACID C-METHYL TRANSFERASE"/>
    <property type="match status" value="1"/>
</dbReference>
<protein>
    <submittedName>
        <fullName evidence="2">Methyltransferase type 11</fullName>
    </submittedName>
</protein>
<dbReference type="PANTHER" id="PTHR43667">
    <property type="entry name" value="CYCLOPROPANE-FATTY-ACYL-PHOSPHOLIPID SYNTHASE"/>
    <property type="match status" value="1"/>
</dbReference>
<dbReference type="KEGG" id="sdf:ACG33_10870"/>
<sequence length="271" mass="30039">MTTTDPRSATGIHGIDFAHLYREHLAAASRLPKPASAWDARADGISRRSMQSRYAQEFIGRMDLSGCSTLLDVGCGPGTISLPLAARLGTIYGLDYSQGMLDALIANADLLGVDNVQPILRAWEDDWSDIPSCDIVVASRSTSVQDMAAALEKLNDKANKRVYLTHTVGGKFVSQEILEVIGRKRIAAPDYIYVVNILHAMGIHPRVDYIRNDANLDAGDFDDLLKRVSWSLGRLNENETARLRRWSERTGANPVRAPMQWAFISWDKQPD</sequence>
<dbReference type="SUPFAM" id="SSF53335">
    <property type="entry name" value="S-adenosyl-L-methionine-dependent methyltransferases"/>
    <property type="match status" value="1"/>
</dbReference>
<dbReference type="OrthoDB" id="9795085at2"/>
<dbReference type="GO" id="GO:0032259">
    <property type="term" value="P:methylation"/>
    <property type="evidence" value="ECO:0007669"/>
    <property type="project" value="UniProtKB-KW"/>
</dbReference>
<accession>A0A127FD35</accession>
<dbReference type="InterPro" id="IPR025714">
    <property type="entry name" value="Methyltranfer_dom"/>
</dbReference>
<dbReference type="CDD" id="cd02440">
    <property type="entry name" value="AdoMet_MTases"/>
    <property type="match status" value="1"/>
</dbReference>
<reference evidence="2 3" key="1">
    <citation type="submission" date="2015-06" db="EMBL/GenBank/DDBJ databases">
        <title>A Comprehensive Approach to Explore the Metabolic and Phylogenetic Diversity of Bacterial Steroid Degradation in the Environment: Testosterone as an Example.</title>
        <authorList>
            <person name="Yang F.-C."/>
            <person name="Chen Y.-L."/>
            <person name="Yu C.-P."/>
            <person name="Tang S.-L."/>
            <person name="Wang P.-H."/>
            <person name="Ismail W."/>
            <person name="Wang C.-H."/>
            <person name="Yang C.-Y."/>
            <person name="Chiang Y.-R."/>
        </authorList>
    </citation>
    <scope>NUCLEOTIDE SEQUENCE [LARGE SCALE GENOMIC DNA]</scope>
    <source>
        <strain evidence="2 3">DSM 18526</strain>
    </source>
</reference>
<evidence type="ECO:0000259" key="1">
    <source>
        <dbReference type="Pfam" id="PF13847"/>
    </source>
</evidence>
<feature type="domain" description="Methyltransferase" evidence="1">
    <location>
        <begin position="69"/>
        <end position="164"/>
    </location>
</feature>
<keyword evidence="3" id="KW-1185">Reference proteome</keyword>